<dbReference type="GO" id="GO:0000287">
    <property type="term" value="F:magnesium ion binding"/>
    <property type="evidence" value="ECO:0007669"/>
    <property type="project" value="InterPro"/>
</dbReference>
<dbReference type="AlphaFoldDB" id="A0A0S7WIK5"/>
<dbReference type="PANTHER" id="PTHR21235">
    <property type="entry name" value="IMIDAZOLE GLYCEROL PHOSPHATE SYNTHASE SUBUNIT HISF/H IGP SYNTHASE SUBUNIT HISF/H"/>
    <property type="match status" value="1"/>
</dbReference>
<keyword evidence="8" id="KW-1208">Phospholipid metabolism</keyword>
<keyword evidence="6" id="KW-0443">Lipid metabolism</keyword>
<keyword evidence="2" id="KW-0444">Lipid biosynthesis</keyword>
<dbReference type="NCBIfam" id="TIGR01769">
    <property type="entry name" value="GGGP"/>
    <property type="match status" value="1"/>
</dbReference>
<evidence type="ECO:0000256" key="5">
    <source>
        <dbReference type="ARBA" id="ARBA00022842"/>
    </source>
</evidence>
<evidence type="ECO:0000256" key="7">
    <source>
        <dbReference type="ARBA" id="ARBA00023209"/>
    </source>
</evidence>
<comment type="caution">
    <text evidence="11">The sequence shown here is derived from an EMBL/GenBank/DDBJ whole genome shotgun (WGS) entry which is preliminary data.</text>
</comment>
<dbReference type="GO" id="GO:0047294">
    <property type="term" value="F:phosphoglycerol geranylgeranyltransferase activity"/>
    <property type="evidence" value="ECO:0007669"/>
    <property type="project" value="UniProtKB-UniRule"/>
</dbReference>
<dbReference type="EC" id="2.5.1.41" evidence="1 10"/>
<keyword evidence="5" id="KW-0460">Magnesium</keyword>
<keyword evidence="3" id="KW-0808">Transferase</keyword>
<sequence>MQQKSKGFLFLLDPDRVTQQQVRPIVDGINESGVDAILLGTSMLFNFDLDGVAREIKKYSKVPVILFPGSAHQLSPHVDAILFLSLISGRNPELLIGEHVRAAPLIRKYGIEPIPVGYMLIESTNLTSARFMSNSIPIPRDKPDIAKAHALAGEYLGMRFIYLDAGSGAELSVPEEIISGIKSVVTIPLIVGGGIRTPLEAKSKIKAGADFIVVGNAFERDISLLTDFCKELEKG</sequence>
<evidence type="ECO:0000256" key="3">
    <source>
        <dbReference type="ARBA" id="ARBA00022679"/>
    </source>
</evidence>
<evidence type="ECO:0000256" key="2">
    <source>
        <dbReference type="ARBA" id="ARBA00022516"/>
    </source>
</evidence>
<dbReference type="EMBL" id="LIZT01000033">
    <property type="protein sequence ID" value="KPJ50002.1"/>
    <property type="molecule type" value="Genomic_DNA"/>
</dbReference>
<evidence type="ECO:0000256" key="10">
    <source>
        <dbReference type="NCBIfam" id="TIGR01769"/>
    </source>
</evidence>
<evidence type="ECO:0000256" key="6">
    <source>
        <dbReference type="ARBA" id="ARBA00023098"/>
    </source>
</evidence>
<keyword evidence="7" id="KW-0594">Phospholipid biosynthesis</keyword>
<evidence type="ECO:0000313" key="12">
    <source>
        <dbReference type="Proteomes" id="UP000051124"/>
    </source>
</evidence>
<keyword evidence="4" id="KW-0479">Metal-binding</keyword>
<evidence type="ECO:0000313" key="11">
    <source>
        <dbReference type="EMBL" id="KPJ50002.1"/>
    </source>
</evidence>
<dbReference type="InterPro" id="IPR050064">
    <property type="entry name" value="IGPS_HisA/HisF"/>
</dbReference>
<evidence type="ECO:0000256" key="4">
    <source>
        <dbReference type="ARBA" id="ARBA00022723"/>
    </source>
</evidence>
<protein>
    <recommendedName>
        <fullName evidence="1 10">Phosphoglycerol geranylgeranyltransferase</fullName>
        <ecNumber evidence="1 10">2.5.1.41</ecNumber>
    </recommendedName>
</protein>
<dbReference type="InterPro" id="IPR038597">
    <property type="entry name" value="GGGP/HepGP_synthase_sf"/>
</dbReference>
<dbReference type="InterPro" id="IPR008205">
    <property type="entry name" value="GGGP_HepGP_synthase"/>
</dbReference>
<dbReference type="PANTHER" id="PTHR21235:SF22">
    <property type="entry name" value="GERANYLGERANYLGLYCERYL PHOSPHATE SYNTHASE"/>
    <property type="match status" value="1"/>
</dbReference>
<organism evidence="11 12">
    <name type="scientific">candidate division TA06 bacterium DG_26</name>
    <dbReference type="NCBI Taxonomy" id="1703771"/>
    <lineage>
        <taxon>Bacteria</taxon>
        <taxon>Bacteria division TA06</taxon>
    </lineage>
</organism>
<dbReference type="GO" id="GO:0006650">
    <property type="term" value="P:glycerophospholipid metabolic process"/>
    <property type="evidence" value="ECO:0007669"/>
    <property type="project" value="InterPro"/>
</dbReference>
<dbReference type="GO" id="GO:0000107">
    <property type="term" value="F:imidazoleglycerol-phosphate synthase activity"/>
    <property type="evidence" value="ECO:0007669"/>
    <property type="project" value="TreeGrafter"/>
</dbReference>
<dbReference type="NCBIfam" id="TIGR01768">
    <property type="entry name" value="GGGP-family"/>
    <property type="match status" value="1"/>
</dbReference>
<dbReference type="GO" id="GO:0005737">
    <property type="term" value="C:cytoplasm"/>
    <property type="evidence" value="ECO:0007669"/>
    <property type="project" value="InterPro"/>
</dbReference>
<dbReference type="Proteomes" id="UP000051124">
    <property type="component" value="Unassembled WGS sequence"/>
</dbReference>
<dbReference type="Pfam" id="PF01884">
    <property type="entry name" value="PcrB"/>
    <property type="match status" value="1"/>
</dbReference>
<evidence type="ECO:0000256" key="9">
    <source>
        <dbReference type="ARBA" id="ARBA00047288"/>
    </source>
</evidence>
<comment type="catalytic activity">
    <reaction evidence="9">
        <text>sn-glycerol 1-phosphate + (2E,6E,10E)-geranylgeranyl diphosphate = sn-3-O-(geranylgeranyl)glycerol 1-phosphate + diphosphate</text>
        <dbReference type="Rhea" id="RHEA:23404"/>
        <dbReference type="ChEBI" id="CHEBI:33019"/>
        <dbReference type="ChEBI" id="CHEBI:57677"/>
        <dbReference type="ChEBI" id="CHEBI:57685"/>
        <dbReference type="ChEBI" id="CHEBI:58756"/>
        <dbReference type="EC" id="2.5.1.41"/>
    </reaction>
</comment>
<evidence type="ECO:0000256" key="1">
    <source>
        <dbReference type="ARBA" id="ARBA00012676"/>
    </source>
</evidence>
<dbReference type="Gene3D" id="3.20.20.390">
    <property type="entry name" value="FMN-linked oxidoreductases"/>
    <property type="match status" value="1"/>
</dbReference>
<dbReference type="GO" id="GO:0008654">
    <property type="term" value="P:phospholipid biosynthetic process"/>
    <property type="evidence" value="ECO:0007669"/>
    <property type="project" value="UniProtKB-KW"/>
</dbReference>
<dbReference type="InterPro" id="IPR010946">
    <property type="entry name" value="GGGP_synth"/>
</dbReference>
<accession>A0A0S7WIK5</accession>
<dbReference type="NCBIfam" id="NF003198">
    <property type="entry name" value="PRK04169.1-2"/>
    <property type="match status" value="1"/>
</dbReference>
<dbReference type="SUPFAM" id="SSF51395">
    <property type="entry name" value="FMN-linked oxidoreductases"/>
    <property type="match status" value="1"/>
</dbReference>
<dbReference type="HAMAP" id="MF_00112">
    <property type="entry name" value="GGGP_HepGP_synthase"/>
    <property type="match status" value="1"/>
</dbReference>
<proteinExistence type="inferred from homology"/>
<dbReference type="CDD" id="cd02812">
    <property type="entry name" value="PcrB_like"/>
    <property type="match status" value="1"/>
</dbReference>
<reference evidence="11 12" key="1">
    <citation type="journal article" date="2015" name="Microbiome">
        <title>Genomic resolution of linkages in carbon, nitrogen, and sulfur cycling among widespread estuary sediment bacteria.</title>
        <authorList>
            <person name="Baker B.J."/>
            <person name="Lazar C.S."/>
            <person name="Teske A.P."/>
            <person name="Dick G.J."/>
        </authorList>
    </citation>
    <scope>NUCLEOTIDE SEQUENCE [LARGE SCALE GENOMIC DNA]</scope>
    <source>
        <strain evidence="11">DG_26</strain>
    </source>
</reference>
<name>A0A0S7WIK5_UNCT6</name>
<evidence type="ECO:0000256" key="8">
    <source>
        <dbReference type="ARBA" id="ARBA00023264"/>
    </source>
</evidence>
<gene>
    <name evidence="11" type="ORF">AMJ40_04225</name>
</gene>